<evidence type="ECO:0000256" key="1">
    <source>
        <dbReference type="ARBA" id="ARBA00001633"/>
    </source>
</evidence>
<dbReference type="SUPFAM" id="SSF51366">
    <property type="entry name" value="Ribulose-phoshate binding barrel"/>
    <property type="match status" value="1"/>
</dbReference>
<reference evidence="10 11" key="1">
    <citation type="submission" date="2024-10" db="EMBL/GenBank/DDBJ databases">
        <title>The Natural Products Discovery Center: Release of the First 8490 Sequenced Strains for Exploring Actinobacteria Biosynthetic Diversity.</title>
        <authorList>
            <person name="Kalkreuter E."/>
            <person name="Kautsar S.A."/>
            <person name="Yang D."/>
            <person name="Bader C.D."/>
            <person name="Teijaro C.N."/>
            <person name="Fluegel L."/>
            <person name="Davis C.M."/>
            <person name="Simpson J.R."/>
            <person name="Lauterbach L."/>
            <person name="Steele A.D."/>
            <person name="Gui C."/>
            <person name="Meng S."/>
            <person name="Li G."/>
            <person name="Viehrig K."/>
            <person name="Ye F."/>
            <person name="Su P."/>
            <person name="Kiefer A.F."/>
            <person name="Nichols A."/>
            <person name="Cepeda A.J."/>
            <person name="Yan W."/>
            <person name="Fan B."/>
            <person name="Jiang Y."/>
            <person name="Adhikari A."/>
            <person name="Zheng C.-J."/>
            <person name="Schuster L."/>
            <person name="Cowan T.M."/>
            <person name="Smanski M.J."/>
            <person name="Chevrette M.G."/>
            <person name="De Carvalho L.P.S."/>
            <person name="Shen B."/>
        </authorList>
    </citation>
    <scope>NUCLEOTIDE SEQUENCE [LARGE SCALE GENOMIC DNA]</scope>
    <source>
        <strain evidence="10 11">NPDC020327</strain>
    </source>
</reference>
<dbReference type="PROSITE" id="PS00614">
    <property type="entry name" value="IGPS"/>
    <property type="match status" value="1"/>
</dbReference>
<evidence type="ECO:0000256" key="2">
    <source>
        <dbReference type="ARBA" id="ARBA00004696"/>
    </source>
</evidence>
<comment type="similarity">
    <text evidence="8">Belongs to the TrpC family.</text>
</comment>
<name>A0ABW7UXS5_9ACTN</name>
<dbReference type="EC" id="4.1.1.48" evidence="8"/>
<dbReference type="PANTHER" id="PTHR22854">
    <property type="entry name" value="TRYPTOPHAN BIOSYNTHESIS PROTEIN"/>
    <property type="match status" value="1"/>
</dbReference>
<comment type="pathway">
    <text evidence="2 8">Amino-acid biosynthesis; L-tryptophan biosynthesis; L-tryptophan from chorismate: step 4/5.</text>
</comment>
<evidence type="ECO:0000313" key="11">
    <source>
        <dbReference type="Proteomes" id="UP001611548"/>
    </source>
</evidence>
<dbReference type="CDD" id="cd00331">
    <property type="entry name" value="IGPS"/>
    <property type="match status" value="1"/>
</dbReference>
<comment type="caution">
    <text evidence="10">The sequence shown here is derived from an EMBL/GenBank/DDBJ whole genome shotgun (WGS) entry which is preliminary data.</text>
</comment>
<proteinExistence type="inferred from homology"/>
<evidence type="ECO:0000256" key="3">
    <source>
        <dbReference type="ARBA" id="ARBA00022605"/>
    </source>
</evidence>
<dbReference type="InterPro" id="IPR045186">
    <property type="entry name" value="Indole-3-glycerol_P_synth"/>
</dbReference>
<evidence type="ECO:0000313" key="10">
    <source>
        <dbReference type="EMBL" id="MFI1967400.1"/>
    </source>
</evidence>
<sequence length="268" mass="28067">MNVLESLVAGATEDYRRRQGVRSLADVRAEAGSVAPPQDVLAAWDGSDVAVICEVKRASPSKGRLSEIPDPALLAAEYARGGAAAISVLTEERRFLGSLDDLRAVREAVRVPVLRKDFIVSEYQIWEARACGADLVLLIVAALDDVRLRELYGLVRELDMTALVEVHDEEEAARAVELGAGLVGVNARNLKTLEVDRSAFRRIAPGLPDSVLKVAESGVRGPEDVTALADAGAGAVLVGEAVVTGADAASAAAGLVRAGRGRAGGRLA</sequence>
<keyword evidence="4 8" id="KW-0210">Decarboxylase</keyword>
<dbReference type="InterPro" id="IPR013785">
    <property type="entry name" value="Aldolase_TIM"/>
</dbReference>
<comment type="catalytic activity">
    <reaction evidence="1 8">
        <text>1-(2-carboxyphenylamino)-1-deoxy-D-ribulose 5-phosphate + H(+) = (1S,2R)-1-C-(indol-3-yl)glycerol 3-phosphate + CO2 + H2O</text>
        <dbReference type="Rhea" id="RHEA:23476"/>
        <dbReference type="ChEBI" id="CHEBI:15377"/>
        <dbReference type="ChEBI" id="CHEBI:15378"/>
        <dbReference type="ChEBI" id="CHEBI:16526"/>
        <dbReference type="ChEBI" id="CHEBI:58613"/>
        <dbReference type="ChEBI" id="CHEBI:58866"/>
        <dbReference type="EC" id="4.1.1.48"/>
    </reaction>
</comment>
<protein>
    <recommendedName>
        <fullName evidence="8">Indole-3-glycerol phosphate synthase</fullName>
        <shortName evidence="8">IGPS</shortName>
        <ecNumber evidence="8">4.1.1.48</ecNumber>
    </recommendedName>
</protein>
<dbReference type="HAMAP" id="MF_00134_B">
    <property type="entry name" value="IGPS_B"/>
    <property type="match status" value="1"/>
</dbReference>
<keyword evidence="5 8" id="KW-0822">Tryptophan biosynthesis</keyword>
<dbReference type="PANTHER" id="PTHR22854:SF2">
    <property type="entry name" value="INDOLE-3-GLYCEROL-PHOSPHATE SYNTHASE"/>
    <property type="match status" value="1"/>
</dbReference>
<dbReference type="InterPro" id="IPR013798">
    <property type="entry name" value="Indole-3-glycerol_P_synth_dom"/>
</dbReference>
<keyword evidence="11" id="KW-1185">Reference proteome</keyword>
<dbReference type="Pfam" id="PF00218">
    <property type="entry name" value="IGPS"/>
    <property type="match status" value="1"/>
</dbReference>
<dbReference type="EMBL" id="JBIRWE010000018">
    <property type="protein sequence ID" value="MFI1967400.1"/>
    <property type="molecule type" value="Genomic_DNA"/>
</dbReference>
<evidence type="ECO:0000256" key="8">
    <source>
        <dbReference type="HAMAP-Rule" id="MF_00134"/>
    </source>
</evidence>
<evidence type="ECO:0000256" key="6">
    <source>
        <dbReference type="ARBA" id="ARBA00023141"/>
    </source>
</evidence>
<keyword evidence="7 8" id="KW-0456">Lyase</keyword>
<feature type="domain" description="Indole-3-glycerol phosphate synthase" evidence="9">
    <location>
        <begin position="5"/>
        <end position="251"/>
    </location>
</feature>
<evidence type="ECO:0000256" key="7">
    <source>
        <dbReference type="ARBA" id="ARBA00023239"/>
    </source>
</evidence>
<gene>
    <name evidence="8 10" type="primary">trpC</name>
    <name evidence="10" type="ORF">ACH429_25320</name>
</gene>
<dbReference type="RefSeq" id="WP_398719650.1">
    <property type="nucleotide sequence ID" value="NZ_JBIRWE010000018.1"/>
</dbReference>
<evidence type="ECO:0000259" key="9">
    <source>
        <dbReference type="Pfam" id="PF00218"/>
    </source>
</evidence>
<dbReference type="InterPro" id="IPR011060">
    <property type="entry name" value="RibuloseP-bd_barrel"/>
</dbReference>
<dbReference type="GO" id="GO:0004425">
    <property type="term" value="F:indole-3-glycerol-phosphate synthase activity"/>
    <property type="evidence" value="ECO:0007669"/>
    <property type="project" value="UniProtKB-EC"/>
</dbReference>
<evidence type="ECO:0000256" key="5">
    <source>
        <dbReference type="ARBA" id="ARBA00022822"/>
    </source>
</evidence>
<evidence type="ECO:0000256" key="4">
    <source>
        <dbReference type="ARBA" id="ARBA00022793"/>
    </source>
</evidence>
<dbReference type="Proteomes" id="UP001611548">
    <property type="component" value="Unassembled WGS sequence"/>
</dbReference>
<keyword evidence="3 8" id="KW-0028">Amino-acid biosynthesis</keyword>
<dbReference type="NCBIfam" id="NF001369">
    <property type="entry name" value="PRK00278.1-1"/>
    <property type="match status" value="1"/>
</dbReference>
<accession>A0ABW7UXS5</accession>
<dbReference type="InterPro" id="IPR001468">
    <property type="entry name" value="Indole-3-GlycerolPSynthase_CS"/>
</dbReference>
<dbReference type="Gene3D" id="3.20.20.70">
    <property type="entry name" value="Aldolase class I"/>
    <property type="match status" value="1"/>
</dbReference>
<dbReference type="NCBIfam" id="NF001377">
    <property type="entry name" value="PRK00278.2-4"/>
    <property type="match status" value="1"/>
</dbReference>
<keyword evidence="6 8" id="KW-0057">Aromatic amino acid biosynthesis</keyword>
<organism evidence="10 11">
    <name type="scientific">Streptomyces pathocidini</name>
    <dbReference type="NCBI Taxonomy" id="1650571"/>
    <lineage>
        <taxon>Bacteria</taxon>
        <taxon>Bacillati</taxon>
        <taxon>Actinomycetota</taxon>
        <taxon>Actinomycetes</taxon>
        <taxon>Kitasatosporales</taxon>
        <taxon>Streptomycetaceae</taxon>
        <taxon>Streptomyces</taxon>
    </lineage>
</organism>